<dbReference type="Gene3D" id="1.10.3210.10">
    <property type="entry name" value="Hypothetical protein af1432"/>
    <property type="match status" value="1"/>
</dbReference>
<name>A0A645DNB1_9ZZZZ</name>
<gene>
    <name evidence="1" type="ORF">SDC9_138073</name>
</gene>
<evidence type="ECO:0000313" key="1">
    <source>
        <dbReference type="EMBL" id="MPM90950.1"/>
    </source>
</evidence>
<reference evidence="1" key="1">
    <citation type="submission" date="2019-08" db="EMBL/GenBank/DDBJ databases">
        <authorList>
            <person name="Kucharzyk K."/>
            <person name="Murdoch R.W."/>
            <person name="Higgins S."/>
            <person name="Loffler F."/>
        </authorList>
    </citation>
    <scope>NUCLEOTIDE SEQUENCE</scope>
</reference>
<proteinExistence type="predicted"/>
<organism evidence="1">
    <name type="scientific">bioreactor metagenome</name>
    <dbReference type="NCBI Taxonomy" id="1076179"/>
    <lineage>
        <taxon>unclassified sequences</taxon>
        <taxon>metagenomes</taxon>
        <taxon>ecological metagenomes</taxon>
    </lineage>
</organism>
<accession>A0A645DNB1</accession>
<sequence length="81" mass="9093">MPEDLQALTLKVAALVRLADALDYSRMESKIGKVTVGKQSIVFEIQGNGSIIDAERMRNKGDLWHLLYNTKLDFVAEIKKS</sequence>
<comment type="caution">
    <text evidence="1">The sequence shown here is derived from an EMBL/GenBank/DDBJ whole genome shotgun (WGS) entry which is preliminary data.</text>
</comment>
<dbReference type="AlphaFoldDB" id="A0A645DNB1"/>
<dbReference type="EMBL" id="VSSQ01038078">
    <property type="protein sequence ID" value="MPM90950.1"/>
    <property type="molecule type" value="Genomic_DNA"/>
</dbReference>
<protein>
    <submittedName>
        <fullName evidence="1">Uncharacterized protein</fullName>
    </submittedName>
</protein>